<proteinExistence type="predicted"/>
<protein>
    <recommendedName>
        <fullName evidence="3">Surface antigen</fullName>
    </recommendedName>
</protein>
<reference evidence="2" key="1">
    <citation type="submission" date="2016-06" db="EMBL/GenBank/DDBJ databases">
        <authorList>
            <person name="Rodrigo-Torres L."/>
            <person name="Arahal R.D."/>
            <person name="Lucena T."/>
        </authorList>
    </citation>
    <scope>NUCLEOTIDE SEQUENCE [LARGE SCALE GENOMIC DNA]</scope>
    <source>
        <strain evidence="2">CECT8203</strain>
    </source>
</reference>
<gene>
    <name evidence="1" type="ORF">VTH8203_02131</name>
</gene>
<evidence type="ECO:0000313" key="1">
    <source>
        <dbReference type="EMBL" id="SNX48513.1"/>
    </source>
</evidence>
<dbReference type="Gene3D" id="2.40.160.50">
    <property type="entry name" value="membrane protein fhac: a member of the omp85/tpsb transporter family"/>
    <property type="match status" value="1"/>
</dbReference>
<dbReference type="AlphaFoldDB" id="A0A240EJT6"/>
<keyword evidence="2" id="KW-1185">Reference proteome</keyword>
<dbReference type="Proteomes" id="UP000219336">
    <property type="component" value="Unassembled WGS sequence"/>
</dbReference>
<organism evidence="1 2">
    <name type="scientific">Vibrio thalassae</name>
    <dbReference type="NCBI Taxonomy" id="1243014"/>
    <lineage>
        <taxon>Bacteria</taxon>
        <taxon>Pseudomonadati</taxon>
        <taxon>Pseudomonadota</taxon>
        <taxon>Gammaproteobacteria</taxon>
        <taxon>Vibrionales</taxon>
        <taxon>Vibrionaceae</taxon>
        <taxon>Vibrio</taxon>
    </lineage>
</organism>
<accession>A0A240EJT6</accession>
<evidence type="ECO:0000313" key="2">
    <source>
        <dbReference type="Proteomes" id="UP000219336"/>
    </source>
</evidence>
<dbReference type="EMBL" id="OANU01000028">
    <property type="protein sequence ID" value="SNX48513.1"/>
    <property type="molecule type" value="Genomic_DNA"/>
</dbReference>
<sequence>MWGGDGDYNIGKFAASNYWSIKDNLVLASKVTVQTSGGDVPFDEKPTLQMRGFNHGRYRNDNILQGQFEGRWTFLPRFGLVAFVGLGETAEAEQDILRQTTIVTKGVGVRWQPLEQKKMNIRVDVVRGPKESALYLSVGEAF</sequence>
<name>A0A240EJT6_9VIBR</name>
<evidence type="ECO:0008006" key="3">
    <source>
        <dbReference type="Google" id="ProtNLM"/>
    </source>
</evidence>